<dbReference type="InterPro" id="IPR027417">
    <property type="entry name" value="P-loop_NTPase"/>
</dbReference>
<dbReference type="InterPro" id="IPR058017">
    <property type="entry name" value="At3g28540-like_C"/>
</dbReference>
<feature type="domain" description="AAA+ ATPase" evidence="2">
    <location>
        <begin position="151"/>
        <end position="287"/>
    </location>
</feature>
<evidence type="ECO:0000259" key="2">
    <source>
        <dbReference type="SMART" id="SM00382"/>
    </source>
</evidence>
<reference evidence="3" key="1">
    <citation type="journal article" date="2005" name="BMC Biol.">
        <title>The sequence of rice chromosomes 11 and 12, rich in disease resistance genes and recent gene duplications.</title>
        <authorList>
            <consortium name="The rice chromosomes 11 and 12 sequencing consortia"/>
        </authorList>
    </citation>
    <scope>NUCLEOTIDE SEQUENCE [LARGE SCALE GENOMIC DNA]</scope>
</reference>
<dbReference type="Pfam" id="PF00004">
    <property type="entry name" value="AAA"/>
    <property type="match status" value="1"/>
</dbReference>
<dbReference type="Gene3D" id="6.10.280.40">
    <property type="match status" value="1"/>
</dbReference>
<name>Q2QR83_ORYSJ</name>
<reference evidence="3" key="2">
    <citation type="submission" date="2005-04" db="EMBL/GenBank/DDBJ databases">
        <authorList>
            <person name="Buell C.R."/>
            <person name="Wing R.A."/>
            <person name="McCombie W.A."/>
            <person name="Ouyang S."/>
        </authorList>
    </citation>
    <scope>NUCLEOTIDE SEQUENCE</scope>
</reference>
<dbReference type="GO" id="GO:0005524">
    <property type="term" value="F:ATP binding"/>
    <property type="evidence" value="ECO:0007669"/>
    <property type="project" value="InterPro"/>
</dbReference>
<dbReference type="SMART" id="SM00382">
    <property type="entry name" value="AAA"/>
    <property type="match status" value="1"/>
</dbReference>
<comment type="similarity">
    <text evidence="1">Belongs to the AAA ATPase family. BCS1 subfamily.</text>
</comment>
<dbReference type="GO" id="GO:0016887">
    <property type="term" value="F:ATP hydrolysis activity"/>
    <property type="evidence" value="ECO:0007669"/>
    <property type="project" value="InterPro"/>
</dbReference>
<dbReference type="Gene3D" id="3.40.50.300">
    <property type="entry name" value="P-loop containing nucleotide triphosphate hydrolases"/>
    <property type="match status" value="1"/>
</dbReference>
<gene>
    <name evidence="3" type="ordered locus">LOC_Os12g28460</name>
</gene>
<dbReference type="SUPFAM" id="SSF52540">
    <property type="entry name" value="P-loop containing nucleoside triphosphate hydrolases"/>
    <property type="match status" value="1"/>
</dbReference>
<reference evidence="3" key="3">
    <citation type="submission" date="2006-01" db="EMBL/GenBank/DDBJ databases">
        <authorList>
            <person name="Buell R."/>
        </authorList>
    </citation>
    <scope>NUCLEOTIDE SEQUENCE</scope>
</reference>
<evidence type="ECO:0000256" key="1">
    <source>
        <dbReference type="ARBA" id="ARBA00007448"/>
    </source>
</evidence>
<organism evidence="3">
    <name type="scientific">Oryza sativa subsp. japonica</name>
    <name type="common">Rice</name>
    <dbReference type="NCBI Taxonomy" id="39947"/>
    <lineage>
        <taxon>Eukaryota</taxon>
        <taxon>Viridiplantae</taxon>
        <taxon>Streptophyta</taxon>
        <taxon>Embryophyta</taxon>
        <taxon>Tracheophyta</taxon>
        <taxon>Spermatophyta</taxon>
        <taxon>Magnoliopsida</taxon>
        <taxon>Liliopsida</taxon>
        <taxon>Poales</taxon>
        <taxon>Poaceae</taxon>
        <taxon>BOP clade</taxon>
        <taxon>Oryzoideae</taxon>
        <taxon>Oryzeae</taxon>
        <taxon>Oryzinae</taxon>
        <taxon>Oryza</taxon>
        <taxon>Oryza sativa</taxon>
    </lineage>
</organism>
<sequence length="374" mass="43438">MEGAHKLNAKLGDNGDTQFSLDEKQEVVDSFRGTRMWWKLSKASDDYSLYGRKIQRRNYMLVFHKRHRQLVQDSYLPEILQQGRALTAKNRQRRLYTHHENHMSTWTHVPWKHPATFDTLAMDPGKKDELIEDLKMFQKGKEYHSKVGKAWKRGYLLYGPSGTGKSSTISAMANFLKYDVYDLDLTTVTNNTDLRNLFLQTTEQSIIVIEDIHAMELEDKRMSTDFQWYYERKKITLSGLLNFIDGLWSACGGERIIVLTTNHVDKLDPGLIRRGRMDKHIEMSYCRFEAFKVLANNYLDITEHPLFTKIQRLLDETDMTPADVAHNLMPQGKRKRNTNKCLTGLIQKLKKAKLESGTRLSRGRVLPTGHQGII</sequence>
<evidence type="ECO:0000313" key="3">
    <source>
        <dbReference type="EMBL" id="ABA98436.1"/>
    </source>
</evidence>
<proteinExistence type="inferred from homology"/>
<protein>
    <submittedName>
        <fullName evidence="3">ATPase, AAA family protein</fullName>
    </submittedName>
</protein>
<dbReference type="AlphaFoldDB" id="Q2QR83"/>
<dbReference type="InterPro" id="IPR003593">
    <property type="entry name" value="AAA+_ATPase"/>
</dbReference>
<dbReference type="EMBL" id="DP000011">
    <property type="protein sequence ID" value="ABA98436.1"/>
    <property type="molecule type" value="Genomic_DNA"/>
</dbReference>
<dbReference type="InterPro" id="IPR003959">
    <property type="entry name" value="ATPase_AAA_core"/>
</dbReference>
<dbReference type="OrthoDB" id="633637at2759"/>
<accession>Q2QR83</accession>
<dbReference type="PANTHER" id="PTHR23070">
    <property type="entry name" value="BCS1 AAA-TYPE ATPASE"/>
    <property type="match status" value="1"/>
</dbReference>
<dbReference type="InterPro" id="IPR050747">
    <property type="entry name" value="Mitochondrial_chaperone_BCS1"/>
</dbReference>
<dbReference type="Pfam" id="PF25568">
    <property type="entry name" value="AAA_lid_At3g28540"/>
    <property type="match status" value="1"/>
</dbReference>